<dbReference type="InterPro" id="IPR000225">
    <property type="entry name" value="Armadillo"/>
</dbReference>
<dbReference type="Pfam" id="PF25013">
    <property type="entry name" value="LRR_Zer-1"/>
    <property type="match status" value="1"/>
</dbReference>
<keyword evidence="4" id="KW-0833">Ubl conjugation pathway</keyword>
<name>A0AAN8Q2S0_PATCE</name>
<feature type="domain" description="Protein zer-1 homolog-like C-terminal" evidence="8">
    <location>
        <begin position="398"/>
        <end position="754"/>
    </location>
</feature>
<comment type="similarity">
    <text evidence="1">Belongs to the zyg-11 family.</text>
</comment>
<accession>A0AAN8Q2S0</accession>
<dbReference type="Gene3D" id="3.80.10.10">
    <property type="entry name" value="Ribonuclease Inhibitor"/>
    <property type="match status" value="1"/>
</dbReference>
<keyword evidence="11" id="KW-1185">Reference proteome</keyword>
<evidence type="ECO:0000259" key="8">
    <source>
        <dbReference type="Pfam" id="PF22964"/>
    </source>
</evidence>
<organism evidence="10 11">
    <name type="scientific">Patella caerulea</name>
    <name type="common">Rayed Mediterranean limpet</name>
    <dbReference type="NCBI Taxonomy" id="87958"/>
    <lineage>
        <taxon>Eukaryota</taxon>
        <taxon>Metazoa</taxon>
        <taxon>Spiralia</taxon>
        <taxon>Lophotrochozoa</taxon>
        <taxon>Mollusca</taxon>
        <taxon>Gastropoda</taxon>
        <taxon>Patellogastropoda</taxon>
        <taxon>Patelloidea</taxon>
        <taxon>Patellidae</taxon>
        <taxon>Patella</taxon>
    </lineage>
</organism>
<protein>
    <recommendedName>
        <fullName evidence="5">Protein zer-1 homolog</fullName>
    </recommendedName>
    <alternativeName>
        <fullName evidence="6">Zyg-11 homolog B-like protein</fullName>
    </alternativeName>
</protein>
<evidence type="ECO:0000313" key="10">
    <source>
        <dbReference type="EMBL" id="KAK6195402.1"/>
    </source>
</evidence>
<dbReference type="SUPFAM" id="SSF48371">
    <property type="entry name" value="ARM repeat"/>
    <property type="match status" value="1"/>
</dbReference>
<keyword evidence="3" id="KW-0677">Repeat</keyword>
<evidence type="ECO:0000256" key="6">
    <source>
        <dbReference type="ARBA" id="ARBA00081214"/>
    </source>
</evidence>
<dbReference type="InterPro" id="IPR011989">
    <property type="entry name" value="ARM-like"/>
</dbReference>
<evidence type="ECO:0000313" key="11">
    <source>
        <dbReference type="Proteomes" id="UP001347796"/>
    </source>
</evidence>
<dbReference type="Gene3D" id="1.25.10.10">
    <property type="entry name" value="Leucine-rich Repeat Variant"/>
    <property type="match status" value="1"/>
</dbReference>
<feature type="repeat" description="ARM" evidence="7">
    <location>
        <begin position="611"/>
        <end position="643"/>
    </location>
</feature>
<comment type="caution">
    <text evidence="10">The sequence shown here is derived from an EMBL/GenBank/DDBJ whole genome shotgun (WGS) entry which is preliminary data.</text>
</comment>
<dbReference type="InterPro" id="IPR056845">
    <property type="entry name" value="LRR_Zer-1"/>
</dbReference>
<evidence type="ECO:0000256" key="4">
    <source>
        <dbReference type="ARBA" id="ARBA00022786"/>
    </source>
</evidence>
<evidence type="ECO:0000259" key="9">
    <source>
        <dbReference type="Pfam" id="PF25013"/>
    </source>
</evidence>
<dbReference type="Pfam" id="PF22964">
    <property type="entry name" value="ZER1-like_2nd"/>
    <property type="match status" value="1"/>
</dbReference>
<proteinExistence type="inferred from homology"/>
<dbReference type="FunFam" id="1.25.10.10:FF:000111">
    <property type="entry name" value="Protein zer-1 homolog"/>
    <property type="match status" value="1"/>
</dbReference>
<keyword evidence="2" id="KW-0433">Leucine-rich repeat</keyword>
<dbReference type="InterPro" id="IPR055142">
    <property type="entry name" value="ZER1-like_C"/>
</dbReference>
<feature type="domain" description="Zer-1-like leucine-rich repeats region" evidence="9">
    <location>
        <begin position="183"/>
        <end position="331"/>
    </location>
</feature>
<dbReference type="InterPro" id="IPR032675">
    <property type="entry name" value="LRR_dom_sf"/>
</dbReference>
<dbReference type="AlphaFoldDB" id="A0AAN8Q2S0"/>
<dbReference type="PROSITE" id="PS50176">
    <property type="entry name" value="ARM_REPEAT"/>
    <property type="match status" value="2"/>
</dbReference>
<sequence length="768" mass="87211">MTNGWPDNSPDRLEDICVQFCATNIETFAAKNETSGQYDLQEGITLPKSICDKLLKALVDIKPSTVHENFTIFSDTARSQLSSICLRKSRINDKCLKLLENQPIVDLELSNCQELTRESLKTINKFQRTLKSVRIEGRSLFYNCDENTNALDESAVLECPNLRTLCIQDYDFNNPDDLVLSTFLLTLPRLTHLDLSNCGLCAEHVTSFQSLPQLRSLNLSNIMKEDGSDTENKQLLTHIGQLKSLRHLDISVADDPVKFLQPDKTLSDLVSALPQLVSLDISGTNLPGYEKFTPVSHQLHANSSQNCAEEEECCIVGLNGRQFKFLGLLDCLHDPCFRENLPAEQVTGHGTEDQVLLSVQRYQDRSVMLCSALNKLFHLFQAGVVSDQCKALECLLEGMQRHPADPHVQISGSASLFYIAKGDQKENLTQKQKRKVIDLVLDGMEAFSSEKKMMRNGCLTLCYFNVSQDVLYCYSRISRVLLDMLKVEQEDDFIHRIGIYLLNCLACQVNKQQKALVGKLGAIDTMLMIIKKKLDKEECDDMMEVAWSSMWNITDETAENCKRFINCDGMLLFLRCLKMFKDRGELLRNMMGLMGNIAEVKDLRHQLMNSSYITVFSDLLDSTSDGIEVSYNAAGVLAHLASDGPDRWCKDKPSREDVLSRLTRAIKRWDITSKRNINYRSFEPILRLLVHFDTPEVQLWAVWALCNLTKVYPEKYCELLENEGGIPRLSVVLNDPRSQQDIKELITSILQNLQAFKEKPDEEDMDNT</sequence>
<dbReference type="Proteomes" id="UP001347796">
    <property type="component" value="Unassembled WGS sequence"/>
</dbReference>
<dbReference type="PANTHER" id="PTHR12904:SF23">
    <property type="entry name" value="PROTEIN ZER-1 HOMOLOG"/>
    <property type="match status" value="1"/>
</dbReference>
<evidence type="ECO:0000256" key="5">
    <source>
        <dbReference type="ARBA" id="ARBA00067612"/>
    </source>
</evidence>
<evidence type="ECO:0000256" key="7">
    <source>
        <dbReference type="PROSITE-ProRule" id="PRU00259"/>
    </source>
</evidence>
<dbReference type="EMBL" id="JAZGQO010000001">
    <property type="protein sequence ID" value="KAK6195402.1"/>
    <property type="molecule type" value="Genomic_DNA"/>
</dbReference>
<dbReference type="InterPro" id="IPR016024">
    <property type="entry name" value="ARM-type_fold"/>
</dbReference>
<dbReference type="InterPro" id="IPR051341">
    <property type="entry name" value="Zyg-11_UBL_adapter"/>
</dbReference>
<reference evidence="10 11" key="1">
    <citation type="submission" date="2024-01" db="EMBL/GenBank/DDBJ databases">
        <title>The genome of the rayed Mediterranean limpet Patella caerulea (Linnaeus, 1758).</title>
        <authorList>
            <person name="Anh-Thu Weber A."/>
            <person name="Halstead-Nussloch G."/>
        </authorList>
    </citation>
    <scope>NUCLEOTIDE SEQUENCE [LARGE SCALE GENOMIC DNA]</scope>
    <source>
        <strain evidence="10">AATW-2023a</strain>
        <tissue evidence="10">Whole specimen</tissue>
    </source>
</reference>
<evidence type="ECO:0000256" key="1">
    <source>
        <dbReference type="ARBA" id="ARBA00009420"/>
    </source>
</evidence>
<dbReference type="GO" id="GO:0031462">
    <property type="term" value="C:Cul2-RING ubiquitin ligase complex"/>
    <property type="evidence" value="ECO:0007669"/>
    <property type="project" value="TreeGrafter"/>
</dbReference>
<gene>
    <name evidence="10" type="ORF">SNE40_000841</name>
</gene>
<dbReference type="PANTHER" id="PTHR12904">
    <property type="match status" value="1"/>
</dbReference>
<feature type="repeat" description="ARM" evidence="7">
    <location>
        <begin position="724"/>
        <end position="753"/>
    </location>
</feature>
<evidence type="ECO:0000256" key="3">
    <source>
        <dbReference type="ARBA" id="ARBA00022737"/>
    </source>
</evidence>
<dbReference type="SUPFAM" id="SSF52047">
    <property type="entry name" value="RNI-like"/>
    <property type="match status" value="1"/>
</dbReference>
<evidence type="ECO:0000256" key="2">
    <source>
        <dbReference type="ARBA" id="ARBA00022614"/>
    </source>
</evidence>